<accession>A0A8J3ZDW2</accession>
<keyword evidence="3" id="KW-1185">Reference proteome</keyword>
<proteinExistence type="predicted"/>
<dbReference type="EMBL" id="BOPG01000048">
    <property type="protein sequence ID" value="GIJ59826.1"/>
    <property type="molecule type" value="Genomic_DNA"/>
</dbReference>
<name>A0A8J3ZDW2_9ACTN</name>
<dbReference type="Proteomes" id="UP000612585">
    <property type="component" value="Unassembled WGS sequence"/>
</dbReference>
<reference evidence="2" key="1">
    <citation type="submission" date="2021-01" db="EMBL/GenBank/DDBJ databases">
        <title>Whole genome shotgun sequence of Virgisporangium aurantiacum NBRC 16421.</title>
        <authorList>
            <person name="Komaki H."/>
            <person name="Tamura T."/>
        </authorList>
    </citation>
    <scope>NUCLEOTIDE SEQUENCE</scope>
    <source>
        <strain evidence="2">NBRC 16421</strain>
    </source>
</reference>
<keyword evidence="1" id="KW-0472">Membrane</keyword>
<protein>
    <submittedName>
        <fullName evidence="2">Uncharacterized protein</fullName>
    </submittedName>
</protein>
<keyword evidence="1" id="KW-0812">Transmembrane</keyword>
<evidence type="ECO:0000313" key="2">
    <source>
        <dbReference type="EMBL" id="GIJ59826.1"/>
    </source>
</evidence>
<keyword evidence="1" id="KW-1133">Transmembrane helix</keyword>
<feature type="transmembrane region" description="Helical" evidence="1">
    <location>
        <begin position="35"/>
        <end position="55"/>
    </location>
</feature>
<dbReference type="AlphaFoldDB" id="A0A8J3ZDW2"/>
<comment type="caution">
    <text evidence="2">The sequence shown here is derived from an EMBL/GenBank/DDBJ whole genome shotgun (WGS) entry which is preliminary data.</text>
</comment>
<evidence type="ECO:0000256" key="1">
    <source>
        <dbReference type="SAM" id="Phobius"/>
    </source>
</evidence>
<gene>
    <name evidence="2" type="ORF">Vau01_073420</name>
</gene>
<evidence type="ECO:0000313" key="3">
    <source>
        <dbReference type="Proteomes" id="UP000612585"/>
    </source>
</evidence>
<organism evidence="2 3">
    <name type="scientific">Virgisporangium aurantiacum</name>
    <dbReference type="NCBI Taxonomy" id="175570"/>
    <lineage>
        <taxon>Bacteria</taxon>
        <taxon>Bacillati</taxon>
        <taxon>Actinomycetota</taxon>
        <taxon>Actinomycetes</taxon>
        <taxon>Micromonosporales</taxon>
        <taxon>Micromonosporaceae</taxon>
        <taxon>Virgisporangium</taxon>
    </lineage>
</organism>
<sequence length="90" mass="9133">MLPIQRGMSLGLLGVVLVGMLVVLSIDRGSRVRTVMTGVVGLMLGLVIAGSNGVLVEPAHNLVDSVRAGLTAVGEQIGGADQPTKSDAAR</sequence>